<evidence type="ECO:0000256" key="3">
    <source>
        <dbReference type="ARBA" id="ARBA00023242"/>
    </source>
</evidence>
<keyword evidence="3 4" id="KW-0539">Nucleus</keyword>
<feature type="domain" description="Transcription factor MYC/MYB N-terminal" evidence="6">
    <location>
        <begin position="44"/>
        <end position="139"/>
    </location>
</feature>
<evidence type="ECO:0000256" key="4">
    <source>
        <dbReference type="RuleBase" id="RU369104"/>
    </source>
</evidence>
<name>A0AAN7MAA9_TRANT</name>
<feature type="region of interest" description="Disordered" evidence="5">
    <location>
        <begin position="171"/>
        <end position="244"/>
    </location>
</feature>
<dbReference type="GO" id="GO:0003700">
    <property type="term" value="F:DNA-binding transcription factor activity"/>
    <property type="evidence" value="ECO:0007669"/>
    <property type="project" value="InterPro"/>
</dbReference>
<keyword evidence="1 4" id="KW-0805">Transcription regulation</keyword>
<dbReference type="EMBL" id="JAXQNO010000002">
    <property type="protein sequence ID" value="KAK4802275.1"/>
    <property type="molecule type" value="Genomic_DNA"/>
</dbReference>
<evidence type="ECO:0000256" key="5">
    <source>
        <dbReference type="SAM" id="MobiDB-lite"/>
    </source>
</evidence>
<gene>
    <name evidence="7" type="ORF">SAY86_000478</name>
</gene>
<reference evidence="7 8" key="1">
    <citation type="journal article" date="2023" name="Hortic Res">
        <title>Pangenome of water caltrop reveals structural variations and asymmetric subgenome divergence after allopolyploidization.</title>
        <authorList>
            <person name="Zhang X."/>
            <person name="Chen Y."/>
            <person name="Wang L."/>
            <person name="Yuan Y."/>
            <person name="Fang M."/>
            <person name="Shi L."/>
            <person name="Lu R."/>
            <person name="Comes H.P."/>
            <person name="Ma Y."/>
            <person name="Chen Y."/>
            <person name="Huang G."/>
            <person name="Zhou Y."/>
            <person name="Zheng Z."/>
            <person name="Qiu Y."/>
        </authorList>
    </citation>
    <scope>NUCLEOTIDE SEQUENCE [LARGE SCALE GENOMIC DNA]</scope>
    <source>
        <strain evidence="7">F231</strain>
    </source>
</reference>
<dbReference type="InterPro" id="IPR045084">
    <property type="entry name" value="AIB/MYC-like"/>
</dbReference>
<keyword evidence="8" id="KW-1185">Reference proteome</keyword>
<accession>A0AAN7MAA9</accession>
<evidence type="ECO:0000256" key="2">
    <source>
        <dbReference type="ARBA" id="ARBA00023163"/>
    </source>
</evidence>
<sequence>MTLTCAITRTKEIRNCATGWSSTGRVLLRWRDGHLRPAGSISGDCEWHYMGSVTKSYSADVGILGKTFTSGTYSWWLSGGGSQDLWQLGDFIDGRIREARAHGIATVACIPLSGGVVELGSTDGIEEDRGLVLLAKSVFSSDGPFSGENHWGSLRTHEDVLDHPQIITGARAWSPPHGFKGKQKEEEAAATGQGTSSVSGKISYSYGKMRSTNTWTTTANRRKEMERTSSSSREKNRRRCRPAM</sequence>
<feature type="compositionally biased region" description="Polar residues" evidence="5">
    <location>
        <begin position="210"/>
        <end position="219"/>
    </location>
</feature>
<dbReference type="PANTHER" id="PTHR11514">
    <property type="entry name" value="MYC"/>
    <property type="match status" value="1"/>
</dbReference>
<dbReference type="Proteomes" id="UP001346149">
    <property type="component" value="Unassembled WGS sequence"/>
</dbReference>
<evidence type="ECO:0000256" key="1">
    <source>
        <dbReference type="ARBA" id="ARBA00023015"/>
    </source>
</evidence>
<feature type="compositionally biased region" description="Basic residues" evidence="5">
    <location>
        <begin position="235"/>
        <end position="244"/>
    </location>
</feature>
<feature type="compositionally biased region" description="Polar residues" evidence="5">
    <location>
        <begin position="192"/>
        <end position="202"/>
    </location>
</feature>
<dbReference type="GO" id="GO:0000976">
    <property type="term" value="F:transcription cis-regulatory region binding"/>
    <property type="evidence" value="ECO:0007669"/>
    <property type="project" value="TreeGrafter"/>
</dbReference>
<dbReference type="InterPro" id="IPR025610">
    <property type="entry name" value="MYC/MYB_N"/>
</dbReference>
<dbReference type="GO" id="GO:0005634">
    <property type="term" value="C:nucleus"/>
    <property type="evidence" value="ECO:0007669"/>
    <property type="project" value="UniProtKB-SubCell"/>
</dbReference>
<protein>
    <recommendedName>
        <fullName evidence="4">Transcription factor</fullName>
        <shortName evidence="4">bHLH transcription factor</shortName>
    </recommendedName>
    <alternativeName>
        <fullName evidence="4">Basic helix-loop-helix protein</fullName>
    </alternativeName>
</protein>
<comment type="caution">
    <text evidence="7">The sequence shown here is derived from an EMBL/GenBank/DDBJ whole genome shotgun (WGS) entry which is preliminary data.</text>
</comment>
<evidence type="ECO:0000259" key="6">
    <source>
        <dbReference type="Pfam" id="PF14215"/>
    </source>
</evidence>
<dbReference type="Pfam" id="PF14215">
    <property type="entry name" value="bHLH-MYC_N"/>
    <property type="match status" value="1"/>
</dbReference>
<comment type="subcellular location">
    <subcellularLocation>
        <location evidence="4">Nucleus</location>
    </subcellularLocation>
</comment>
<proteinExistence type="predicted"/>
<dbReference type="PANTHER" id="PTHR11514:SF115">
    <property type="entry name" value="TRANSCRIPTION FACTOR"/>
    <property type="match status" value="1"/>
</dbReference>
<keyword evidence="2 4" id="KW-0804">Transcription</keyword>
<evidence type="ECO:0000313" key="8">
    <source>
        <dbReference type="Proteomes" id="UP001346149"/>
    </source>
</evidence>
<organism evidence="7 8">
    <name type="scientific">Trapa natans</name>
    <name type="common">Water chestnut</name>
    <dbReference type="NCBI Taxonomy" id="22666"/>
    <lineage>
        <taxon>Eukaryota</taxon>
        <taxon>Viridiplantae</taxon>
        <taxon>Streptophyta</taxon>
        <taxon>Embryophyta</taxon>
        <taxon>Tracheophyta</taxon>
        <taxon>Spermatophyta</taxon>
        <taxon>Magnoliopsida</taxon>
        <taxon>eudicotyledons</taxon>
        <taxon>Gunneridae</taxon>
        <taxon>Pentapetalae</taxon>
        <taxon>rosids</taxon>
        <taxon>malvids</taxon>
        <taxon>Myrtales</taxon>
        <taxon>Lythraceae</taxon>
        <taxon>Trapa</taxon>
    </lineage>
</organism>
<dbReference type="AlphaFoldDB" id="A0AAN7MAA9"/>
<evidence type="ECO:0000313" key="7">
    <source>
        <dbReference type="EMBL" id="KAK4802275.1"/>
    </source>
</evidence>